<keyword evidence="2" id="KW-0862">Zinc</keyword>
<dbReference type="InterPro" id="IPR018253">
    <property type="entry name" value="DnaJ_domain_CS"/>
</dbReference>
<keyword evidence="1" id="KW-0677">Repeat</keyword>
<dbReference type="InterPro" id="IPR036869">
    <property type="entry name" value="J_dom_sf"/>
</dbReference>
<feature type="domain" description="J" evidence="4">
    <location>
        <begin position="4"/>
        <end position="69"/>
    </location>
</feature>
<dbReference type="PROSITE" id="PS50076">
    <property type="entry name" value="DNAJ_2"/>
    <property type="match status" value="1"/>
</dbReference>
<name>A0A7C0Y776_DESA2</name>
<dbReference type="InterPro" id="IPR001623">
    <property type="entry name" value="DnaJ_domain"/>
</dbReference>
<reference evidence="5" key="1">
    <citation type="journal article" date="2020" name="mSystems">
        <title>Genome- and Community-Level Interaction Insights into Carbon Utilization and Element Cycling Functions of Hydrothermarchaeota in Hydrothermal Sediment.</title>
        <authorList>
            <person name="Zhou Z."/>
            <person name="Liu Y."/>
            <person name="Xu W."/>
            <person name="Pan J."/>
            <person name="Luo Z.H."/>
            <person name="Li M."/>
        </authorList>
    </citation>
    <scope>NUCLEOTIDE SEQUENCE [LARGE SCALE GENOMIC DNA]</scope>
    <source>
        <strain evidence="5">HyVt-233</strain>
    </source>
</reference>
<organism evidence="5">
    <name type="scientific">Desulfofervidus auxilii</name>
    <dbReference type="NCBI Taxonomy" id="1621989"/>
    <lineage>
        <taxon>Bacteria</taxon>
        <taxon>Pseudomonadati</taxon>
        <taxon>Thermodesulfobacteriota</taxon>
        <taxon>Candidatus Desulfofervidia</taxon>
        <taxon>Candidatus Desulfofervidales</taxon>
        <taxon>Candidatus Desulfofervidaceae</taxon>
        <taxon>Candidatus Desulfofervidus</taxon>
    </lineage>
</organism>
<dbReference type="PROSITE" id="PS00636">
    <property type="entry name" value="DNAJ_1"/>
    <property type="match status" value="1"/>
</dbReference>
<dbReference type="GO" id="GO:0008270">
    <property type="term" value="F:zinc ion binding"/>
    <property type="evidence" value="ECO:0007669"/>
    <property type="project" value="UniProtKB-KW"/>
</dbReference>
<dbReference type="PANTHER" id="PTHR43948:SF10">
    <property type="entry name" value="MRJ, ISOFORM E"/>
    <property type="match status" value="1"/>
</dbReference>
<evidence type="ECO:0000259" key="4">
    <source>
        <dbReference type="PROSITE" id="PS50076"/>
    </source>
</evidence>
<dbReference type="GO" id="GO:0051087">
    <property type="term" value="F:protein-folding chaperone binding"/>
    <property type="evidence" value="ECO:0007669"/>
    <property type="project" value="TreeGrafter"/>
</dbReference>
<dbReference type="Gene3D" id="1.10.287.110">
    <property type="entry name" value="DnaJ domain"/>
    <property type="match status" value="1"/>
</dbReference>
<dbReference type="CDD" id="cd06257">
    <property type="entry name" value="DnaJ"/>
    <property type="match status" value="1"/>
</dbReference>
<accession>A0A7C0Y776</accession>
<dbReference type="FunFam" id="1.10.287.110:FF:000034">
    <property type="entry name" value="Chaperone protein DnaJ"/>
    <property type="match status" value="1"/>
</dbReference>
<dbReference type="EMBL" id="DRBS01000424">
    <property type="protein sequence ID" value="HDD45449.1"/>
    <property type="molecule type" value="Genomic_DNA"/>
</dbReference>
<dbReference type="GO" id="GO:0044183">
    <property type="term" value="F:protein folding chaperone"/>
    <property type="evidence" value="ECO:0007669"/>
    <property type="project" value="TreeGrafter"/>
</dbReference>
<gene>
    <name evidence="5" type="ORF">ENG63_11440</name>
</gene>
<dbReference type="AlphaFoldDB" id="A0A7C0Y776"/>
<dbReference type="GO" id="GO:0051082">
    <property type="term" value="F:unfolded protein binding"/>
    <property type="evidence" value="ECO:0007669"/>
    <property type="project" value="TreeGrafter"/>
</dbReference>
<dbReference type="GO" id="GO:0005737">
    <property type="term" value="C:cytoplasm"/>
    <property type="evidence" value="ECO:0007669"/>
    <property type="project" value="TreeGrafter"/>
</dbReference>
<evidence type="ECO:0000256" key="1">
    <source>
        <dbReference type="ARBA" id="ARBA00022737"/>
    </source>
</evidence>
<protein>
    <submittedName>
        <fullName evidence="5">Molecular chaperone DnaJ</fullName>
    </submittedName>
</protein>
<dbReference type="PANTHER" id="PTHR43948">
    <property type="entry name" value="DNAJ HOMOLOG SUBFAMILY B"/>
    <property type="match status" value="1"/>
</dbReference>
<evidence type="ECO:0000256" key="3">
    <source>
        <dbReference type="ARBA" id="ARBA00023186"/>
    </source>
</evidence>
<dbReference type="Pfam" id="PF00226">
    <property type="entry name" value="DnaJ"/>
    <property type="match status" value="1"/>
</dbReference>
<keyword evidence="2" id="KW-0479">Metal-binding</keyword>
<dbReference type="SMART" id="SM00271">
    <property type="entry name" value="DnaJ"/>
    <property type="match status" value="1"/>
</dbReference>
<dbReference type="PRINTS" id="PR00625">
    <property type="entry name" value="JDOMAIN"/>
</dbReference>
<dbReference type="SUPFAM" id="SSF46565">
    <property type="entry name" value="Chaperone J-domain"/>
    <property type="match status" value="1"/>
</dbReference>
<evidence type="ECO:0000313" key="5">
    <source>
        <dbReference type="EMBL" id="HDD45449.1"/>
    </source>
</evidence>
<keyword evidence="3" id="KW-0143">Chaperone</keyword>
<evidence type="ECO:0000256" key="2">
    <source>
        <dbReference type="ARBA" id="ARBA00022771"/>
    </source>
</evidence>
<feature type="non-terminal residue" evidence="5">
    <location>
        <position position="107"/>
    </location>
</feature>
<dbReference type="Proteomes" id="UP000886289">
    <property type="component" value="Unassembled WGS sequence"/>
</dbReference>
<keyword evidence="2" id="KW-0863">Zinc-finger</keyword>
<comment type="caution">
    <text evidence="5">The sequence shown here is derived from an EMBL/GenBank/DDBJ whole genome shotgun (WGS) entry which is preliminary data.</text>
</comment>
<proteinExistence type="predicted"/>
<sequence>MKKDYYEILGVPRNATEEEIKRAYRRLAFKYHPDRNPGDKEAEEKFKEISEAYDVLRDPEKRAIYDRYGHAGLDSHGVGPTFRDFDDIFSTFSEIFDEFFGFRPSRH</sequence>